<keyword evidence="3" id="KW-1185">Reference proteome</keyword>
<feature type="compositionally biased region" description="Low complexity" evidence="1">
    <location>
        <begin position="54"/>
        <end position="64"/>
    </location>
</feature>
<dbReference type="OrthoDB" id="4179406at2759"/>
<organism evidence="2 3">
    <name type="scientific">Emergomyces pasteurianus Ep9510</name>
    <dbReference type="NCBI Taxonomy" id="1447872"/>
    <lineage>
        <taxon>Eukaryota</taxon>
        <taxon>Fungi</taxon>
        <taxon>Dikarya</taxon>
        <taxon>Ascomycota</taxon>
        <taxon>Pezizomycotina</taxon>
        <taxon>Eurotiomycetes</taxon>
        <taxon>Eurotiomycetidae</taxon>
        <taxon>Onygenales</taxon>
        <taxon>Ajellomycetaceae</taxon>
        <taxon>Emergomyces</taxon>
    </lineage>
</organism>
<feature type="region of interest" description="Disordered" evidence="1">
    <location>
        <begin position="111"/>
        <end position="138"/>
    </location>
</feature>
<gene>
    <name evidence="2" type="ORF">AJ78_04780</name>
</gene>
<evidence type="ECO:0000313" key="3">
    <source>
        <dbReference type="Proteomes" id="UP000182235"/>
    </source>
</evidence>
<proteinExistence type="predicted"/>
<dbReference type="AlphaFoldDB" id="A0A1J9PEK2"/>
<dbReference type="EMBL" id="LGRN01000188">
    <property type="protein sequence ID" value="OJD14921.1"/>
    <property type="molecule type" value="Genomic_DNA"/>
</dbReference>
<name>A0A1J9PEK2_9EURO</name>
<dbReference type="VEuPathDB" id="FungiDB:AJ78_04780"/>
<dbReference type="Proteomes" id="UP000182235">
    <property type="component" value="Unassembled WGS sequence"/>
</dbReference>
<evidence type="ECO:0000256" key="1">
    <source>
        <dbReference type="SAM" id="MobiDB-lite"/>
    </source>
</evidence>
<feature type="region of interest" description="Disordered" evidence="1">
    <location>
        <begin position="1"/>
        <end position="65"/>
    </location>
</feature>
<comment type="caution">
    <text evidence="2">The sequence shown here is derived from an EMBL/GenBank/DDBJ whole genome shotgun (WGS) entry which is preliminary data.</text>
</comment>
<dbReference type="STRING" id="1447872.A0A1J9PEK2"/>
<evidence type="ECO:0000313" key="2">
    <source>
        <dbReference type="EMBL" id="OJD14921.1"/>
    </source>
</evidence>
<protein>
    <submittedName>
        <fullName evidence="2">Uncharacterized protein</fullName>
    </submittedName>
</protein>
<accession>A0A1J9PEK2</accession>
<feature type="compositionally biased region" description="Basic and acidic residues" evidence="1">
    <location>
        <begin position="120"/>
        <end position="129"/>
    </location>
</feature>
<feature type="compositionally biased region" description="Acidic residues" evidence="1">
    <location>
        <begin position="27"/>
        <end position="38"/>
    </location>
</feature>
<reference evidence="2 3" key="1">
    <citation type="submission" date="2015-07" db="EMBL/GenBank/DDBJ databases">
        <title>Emmonsia species relationships and genome sequence.</title>
        <authorList>
            <consortium name="The Broad Institute Genomics Platform"/>
            <person name="Cuomo C.A."/>
            <person name="Munoz J.F."/>
            <person name="Imamovic A."/>
            <person name="Priest M.E."/>
            <person name="Young S."/>
            <person name="Clay O.K."/>
            <person name="McEwen J.G."/>
        </authorList>
    </citation>
    <scope>NUCLEOTIDE SEQUENCE [LARGE SCALE GENOMIC DNA]</scope>
    <source>
        <strain evidence="2 3">UAMH 9510</strain>
    </source>
</reference>
<sequence length="475" mass="52466">MASSSHFLGESWASWSPEDADQSTCIDSDDEIYPEMEMDFPSSNPSTGPDNAVSFSSSPMQPSSNFAQDASLVSIPGPELIMPSIHEDYYTEDGSWLVSRPAARAVLVRNAPSQVPTDSTTHDKIKRNDQVSSSKSPSSHVEARLGIHRFYKQPLLVGVLLLFAAYLVKVSFSSNLTDSASPMQPGSGTFTQAEPPRHYQLILDSRARLGQLLRPSNEATSLLPMLLKDSESEVVGLCGLWADGMGSKHELEFECNNALVVIRQARELIGSLLWRLVPATLDDIDRELARIKRLLAHSAVTTEWDSMSDRIMVTLNLRSKRPSSKHAISEVWYRQAEAAFELAVSKQVNQISHLRELLNLFHTRLQPISEIVSNSRSKEETTGCGSQDLGGERNTSLASLLKSIRCTVAGSLAFLSSSPKSQRPANYIDGDIKRTIQSKLEQAGEKQKTAAMALNTLATQLKDIQRDWERNHKSL</sequence>